<dbReference type="InterPro" id="IPR011990">
    <property type="entry name" value="TPR-like_helical_dom_sf"/>
</dbReference>
<dbReference type="GO" id="GO:0006364">
    <property type="term" value="P:rRNA processing"/>
    <property type="evidence" value="ECO:0007669"/>
    <property type="project" value="UniProtKB-KW"/>
</dbReference>
<feature type="compositionally biased region" description="Polar residues" evidence="7">
    <location>
        <begin position="1"/>
        <end position="32"/>
    </location>
</feature>
<feature type="domain" description="S1 motif" evidence="8">
    <location>
        <begin position="238"/>
        <end position="316"/>
    </location>
</feature>
<dbReference type="GO" id="GO:0003723">
    <property type="term" value="F:RNA binding"/>
    <property type="evidence" value="ECO:0007669"/>
    <property type="project" value="TreeGrafter"/>
</dbReference>
<dbReference type="PROSITE" id="PS50126">
    <property type="entry name" value="S1"/>
    <property type="match status" value="9"/>
</dbReference>
<feature type="domain" description="S1 motif" evidence="8">
    <location>
        <begin position="780"/>
        <end position="850"/>
    </location>
</feature>
<reference evidence="9" key="1">
    <citation type="submission" date="2022-08" db="UniProtKB">
        <authorList>
            <consortium name="EnsemblMetazoa"/>
        </authorList>
    </citation>
    <scope>IDENTIFICATION</scope>
    <source>
        <strain evidence="9">05x7-T-G4-1.051#20</strain>
    </source>
</reference>
<keyword evidence="2" id="KW-0698">rRNA processing</keyword>
<feature type="repeat" description="PPR" evidence="6">
    <location>
        <begin position="1463"/>
        <end position="1493"/>
    </location>
</feature>
<name>A0A8W8IY02_MAGGI</name>
<feature type="region of interest" description="Disordered" evidence="7">
    <location>
        <begin position="1"/>
        <end position="71"/>
    </location>
</feature>
<dbReference type="Proteomes" id="UP000005408">
    <property type="component" value="Unassembled WGS sequence"/>
</dbReference>
<feature type="domain" description="S1 motif" evidence="8">
    <location>
        <begin position="510"/>
        <end position="578"/>
    </location>
</feature>
<feature type="compositionally biased region" description="Polar residues" evidence="7">
    <location>
        <begin position="1291"/>
        <end position="1306"/>
    </location>
</feature>
<organism evidence="9 10">
    <name type="scientific">Magallana gigas</name>
    <name type="common">Pacific oyster</name>
    <name type="synonym">Crassostrea gigas</name>
    <dbReference type="NCBI Taxonomy" id="29159"/>
    <lineage>
        <taxon>Eukaryota</taxon>
        <taxon>Metazoa</taxon>
        <taxon>Spiralia</taxon>
        <taxon>Lophotrochozoa</taxon>
        <taxon>Mollusca</taxon>
        <taxon>Bivalvia</taxon>
        <taxon>Autobranchia</taxon>
        <taxon>Pteriomorphia</taxon>
        <taxon>Ostreida</taxon>
        <taxon>Ostreoidea</taxon>
        <taxon>Ostreidae</taxon>
        <taxon>Magallana</taxon>
    </lineage>
</organism>
<keyword evidence="3" id="KW-0597">Phosphoprotein</keyword>
<evidence type="ECO:0000256" key="1">
    <source>
        <dbReference type="ARBA" id="ARBA00004604"/>
    </source>
</evidence>
<dbReference type="FunFam" id="1.25.40.10:FF:000065">
    <property type="entry name" value="Programmed cell death 11"/>
    <property type="match status" value="1"/>
</dbReference>
<evidence type="ECO:0000256" key="3">
    <source>
        <dbReference type="ARBA" id="ARBA00022553"/>
    </source>
</evidence>
<feature type="domain" description="S1 motif" evidence="8">
    <location>
        <begin position="1063"/>
        <end position="1132"/>
    </location>
</feature>
<dbReference type="InterPro" id="IPR057302">
    <property type="entry name" value="Rrp5_S1"/>
</dbReference>
<sequence>MLESQTVTKMPQKMKNTSVKRGQPKSSGSVPTDQPVVKKKKKVFKDESFPRGGSVKTQEIKDQSSLQEVANPDAQLFKEVEEEHKSLQSKKKKREEAKKAKFLQKPKMPSLVDSLPEAHLLTRQILAPGMLILGCVKEVHEYSLNISLPNNLTGTVALTQISPAYTEQLQRLSQMSEEDLMSEDTEVADLPTLFKIGMIVTCKILSVQNSKQSGVKVKLSLNPQDINKDLTPEGLHNGMAVFGSISSVEDRGYVVDLGIKGVKAFMKSLDAEKYVQLHNEGFPLRVGQPVTCALKVGEDRMERAVGETRTINVTIDPSEVTTAQIEDAMEVKFNCLAPGMKVTTRVMKVCENGGVVVKFLSFKGSVPVTHLSIKTPHKGNQMMARILYIQPTTKSVVLTTLPHIVDYSGAPVKTSLTQYDKGDIIEEARVLYTDHKRGAYLKIQDGVTALAGLKNLSDEKVTDLKAHFKRDSIHRCRVLGVDLMDNVVHVGMKKSLFSKSFVSLKSLHPGDLFECEVVELKDKGVIVKSGHISGIIPKMHLADIPLKMPEKRFIPGKKVKCRVLKNDLSKKSLVLTAKRSLVNTQLPLLTDLSQLEAGLQTEGYVIKTYSKGVLVGFYANVKGFVPKKELSTEEIAHPEKVFYTGQVVKCRVLSWNLDKGTVTLSFKSDDWKQHGSKLANVPEDFQIGKSVDCKVTEKRKTGLDVVLKPSGVSAFLPRIHLSDSLATCDLMLEVTDVGSVLKNCVYFSRSNVLILSKRKSIVDYCRENAVVTNVTDLKDGMLIPGTVKSIHSRFGIFVELPSGLVGLAPNRFVSDRQWQKAKEQYHIGQAVIARILQSNRDDNKCLVSLRMQECYQGNTEVDLVEDYLMALDKIEDQKSRFPPGIKIGGVYKASLVGRSDDKMIYKLADSGISVSCPLDLMDEEDETDNNNSLEVAVLNFNVKDNCISVVAKQDIVKAINGKSKAKGKVNQKVEGKALMVCDEVTVVILQGQLEGQLAHVPTRKHLNDVLSPTFSTGQDVMIFVKKVVNGHIVGVPNYPMSRTKHQSVEGLDIEDGKFNLDPGNVVEGRLQKLKKRSGILVNLVGGAKGVVCLTDLYDEYQNDPLSKFHQGQHLKCYVIDLGPKQTYQLSLRRSRVFNDKSDVKDPEVLGVKSLKVGQELRGYIVKKTSSDLLVRIGRDVFGTIDGADFSHIDRRTKRLLFNAKIVISTKVIGLDGDKVHLKFLSYKEEESGRKAIKRQHSVESVTSEEELKPKPGVKSKDKQKTEETQESTKKKRKKVVDKNNSDKKQSNELSNEPTSGSQNSTDELPRLKIDYAFSWDADLTLPPTENMENSSDESDSEETQKKTKKSKKDMTKEEIMLFEFEKRQLEGSVRPEKTEDFDRMVLQSPDSSLVWIRYMAHHLESSEIEKAQAVAERALKTISFREEQERLNVWVAYLNLENMYGTPAQLQKVLERAVQQNEPLSVYQQLINIYVKSGKLEEAEQLYNKMVKKHSANKSVWLGFGDFFFRNGRVESARKLLQRSLNSLEKRDHVDTISKFAQMEFKYGEAERGKTMFENILVNYPRRTDLWSVYIDMVVKSGDLEGARLLFERVINLQMAMKKMKFFFKKFLDFEEKHGDESSVAAVKQKAQEYVDSH</sequence>
<feature type="domain" description="S1 motif" evidence="8">
    <location>
        <begin position="129"/>
        <end position="222"/>
    </location>
</feature>
<dbReference type="SMART" id="SM00316">
    <property type="entry name" value="S1"/>
    <property type="match status" value="9"/>
</dbReference>
<dbReference type="InterPro" id="IPR057301">
    <property type="entry name" value="Rrp5_OB_4th"/>
</dbReference>
<dbReference type="SMART" id="SM00386">
    <property type="entry name" value="HAT"/>
    <property type="match status" value="5"/>
</dbReference>
<dbReference type="FunFam" id="2.40.50.140:FF:000103">
    <property type="entry name" value="protein RRP5 homolog"/>
    <property type="match status" value="2"/>
</dbReference>
<comment type="subcellular location">
    <subcellularLocation>
        <location evidence="1">Nucleus</location>
        <location evidence="1">Nucleolus</location>
    </subcellularLocation>
</comment>
<dbReference type="InterPro" id="IPR002885">
    <property type="entry name" value="PPR_rpt"/>
</dbReference>
<feature type="compositionally biased region" description="Basic and acidic residues" evidence="7">
    <location>
        <begin position="1280"/>
        <end position="1290"/>
    </location>
</feature>
<dbReference type="PROSITE" id="PS51375">
    <property type="entry name" value="PPR"/>
    <property type="match status" value="1"/>
</dbReference>
<evidence type="ECO:0000313" key="9">
    <source>
        <dbReference type="EnsemblMetazoa" id="G16190.3:cds"/>
    </source>
</evidence>
<dbReference type="InterPro" id="IPR003107">
    <property type="entry name" value="HAT"/>
</dbReference>
<dbReference type="FunFam" id="2.40.50.140:FF:000200">
    <property type="entry name" value="Programmed cell death 11"/>
    <property type="match status" value="1"/>
</dbReference>
<dbReference type="Gene3D" id="2.40.50.140">
    <property type="entry name" value="Nucleic acid-binding proteins"/>
    <property type="match status" value="7"/>
</dbReference>
<dbReference type="GO" id="GO:0032040">
    <property type="term" value="C:small-subunit processome"/>
    <property type="evidence" value="ECO:0007669"/>
    <property type="project" value="TreeGrafter"/>
</dbReference>
<proteinExistence type="predicted"/>
<accession>A0A8W8IY02</accession>
<dbReference type="Pfam" id="PF23459">
    <property type="entry name" value="S1_RRP5"/>
    <property type="match status" value="5"/>
</dbReference>
<evidence type="ECO:0000256" key="6">
    <source>
        <dbReference type="PROSITE-ProRule" id="PRU00708"/>
    </source>
</evidence>
<keyword evidence="5" id="KW-0539">Nucleus</keyword>
<keyword evidence="10" id="KW-1185">Reference proteome</keyword>
<feature type="region of interest" description="Disordered" evidence="7">
    <location>
        <begin position="1324"/>
        <end position="1354"/>
    </location>
</feature>
<evidence type="ECO:0000256" key="2">
    <source>
        <dbReference type="ARBA" id="ARBA00022552"/>
    </source>
</evidence>
<evidence type="ECO:0000313" key="10">
    <source>
        <dbReference type="Proteomes" id="UP000005408"/>
    </source>
</evidence>
<dbReference type="NCBIfam" id="TIGR00756">
    <property type="entry name" value="PPR"/>
    <property type="match status" value="1"/>
</dbReference>
<protein>
    <recommendedName>
        <fullName evidence="8">S1 motif domain-containing protein</fullName>
    </recommendedName>
</protein>
<keyword evidence="4" id="KW-0677">Repeat</keyword>
<dbReference type="InterPro" id="IPR003029">
    <property type="entry name" value="S1_domain"/>
</dbReference>
<feature type="domain" description="S1 motif" evidence="8">
    <location>
        <begin position="688"/>
        <end position="758"/>
    </location>
</feature>
<dbReference type="InterPro" id="IPR012340">
    <property type="entry name" value="NA-bd_OB-fold"/>
</dbReference>
<dbReference type="SUPFAM" id="SSF50249">
    <property type="entry name" value="Nucleic acid-binding proteins"/>
    <property type="match status" value="7"/>
</dbReference>
<dbReference type="Pfam" id="PF24685">
    <property type="entry name" value="OB_RRP5_4th"/>
    <property type="match status" value="1"/>
</dbReference>
<evidence type="ECO:0000256" key="7">
    <source>
        <dbReference type="SAM" id="MobiDB-lite"/>
    </source>
</evidence>
<feature type="domain" description="S1 motif" evidence="8">
    <location>
        <begin position="598"/>
        <end position="667"/>
    </location>
</feature>
<dbReference type="CDD" id="cd05693">
    <property type="entry name" value="S1_Rrp5_repeat_hs1_sc1"/>
    <property type="match status" value="1"/>
</dbReference>
<dbReference type="Pfam" id="PF05843">
    <property type="entry name" value="Suf"/>
    <property type="match status" value="1"/>
</dbReference>
<dbReference type="InterPro" id="IPR048059">
    <property type="entry name" value="Rrp5_S1_rpt_hs1_sc1"/>
</dbReference>
<feature type="domain" description="S1 motif" evidence="8">
    <location>
        <begin position="339"/>
        <end position="401"/>
    </location>
</feature>
<evidence type="ECO:0000259" key="8">
    <source>
        <dbReference type="PROSITE" id="PS50126"/>
    </source>
</evidence>
<feature type="domain" description="S1 motif" evidence="8">
    <location>
        <begin position="422"/>
        <end position="493"/>
    </location>
</feature>
<dbReference type="EnsemblMetazoa" id="G16190.3">
    <property type="protein sequence ID" value="G16190.3:cds"/>
    <property type="gene ID" value="G16190"/>
</dbReference>
<feature type="compositionally biased region" description="Basic and acidic residues" evidence="7">
    <location>
        <begin position="1249"/>
        <end position="1272"/>
    </location>
</feature>
<dbReference type="InterPro" id="IPR045209">
    <property type="entry name" value="Rrp5"/>
</dbReference>
<feature type="region of interest" description="Disordered" evidence="7">
    <location>
        <begin position="1234"/>
        <end position="1307"/>
    </location>
</feature>
<dbReference type="Gene3D" id="1.25.40.10">
    <property type="entry name" value="Tetratricopeptide repeat domain"/>
    <property type="match status" value="1"/>
</dbReference>
<evidence type="ECO:0000256" key="4">
    <source>
        <dbReference type="ARBA" id="ARBA00022737"/>
    </source>
</evidence>
<dbReference type="SUPFAM" id="SSF48452">
    <property type="entry name" value="TPR-like"/>
    <property type="match status" value="1"/>
</dbReference>
<dbReference type="InterPro" id="IPR008847">
    <property type="entry name" value="Suf"/>
</dbReference>
<evidence type="ECO:0000256" key="5">
    <source>
        <dbReference type="ARBA" id="ARBA00023242"/>
    </source>
</evidence>
<dbReference type="PANTHER" id="PTHR23270">
    <property type="entry name" value="PROGRAMMED CELL DEATH PROTEIN 11 PRE-RRNA PROCESSING PROTEIN RRP5"/>
    <property type="match status" value="1"/>
</dbReference>
<dbReference type="PANTHER" id="PTHR23270:SF10">
    <property type="entry name" value="PROTEIN RRP5 HOMOLOG"/>
    <property type="match status" value="1"/>
</dbReference>